<feature type="compositionally biased region" description="Basic residues" evidence="1">
    <location>
        <begin position="409"/>
        <end position="420"/>
    </location>
</feature>
<proteinExistence type="predicted"/>
<dbReference type="AlphaFoldDB" id="A0AAD7UQ96"/>
<dbReference type="Pfam" id="PF00787">
    <property type="entry name" value="PX"/>
    <property type="match status" value="1"/>
</dbReference>
<feature type="compositionally biased region" description="Pro residues" evidence="1">
    <location>
        <begin position="465"/>
        <end position="474"/>
    </location>
</feature>
<evidence type="ECO:0000313" key="3">
    <source>
        <dbReference type="EMBL" id="KAJ8614467.1"/>
    </source>
</evidence>
<sequence>MPEEQGLRAWAQQASSQRRFVSVSSPRNEKPAGLLTGASFVTYRVASVDLRCGKRVVEVRRRFSDFIALRESLCRRFSGLVLPAPESPVLGGALVDPLASRATMTARRERGLSAFADVVCSSPFLSRDAVTIAFFELEPYSSWDALRKSLGLSGAVESEARSAEQACERANVSPLLEVSGSRRWLEALTSKSAADLALDTAAARFESARRVETSSVDAIKAARYATQCATQYATALAKLGDALRALGHQERDVFRGRKDYGADALTALAADYLRPLEARARQHADAIDRYVAAPLREEAVYVAALRGAVKKFIKPKKPNEDVSASAAEMALRVEAERLAPRFAAACRASRDRFAARVAATPAAFPPNAPVLDASFGDDDRLLAVALALTSTTSDNPYAFLKGDAETQRRSKPSGGKRHAVPKPTSSKTTVIPKQEEPPPVKANKTRPPPPPRRASANDILSPRTAKPPPPPPKKPSQASPKTSPVAGLLADIRKFDSSTLATNDDDAGSPRPAAANDLMSDLLAKRRAFIHSDAD</sequence>
<evidence type="ECO:0000256" key="1">
    <source>
        <dbReference type="SAM" id="MobiDB-lite"/>
    </source>
</evidence>
<dbReference type="SUPFAM" id="SSF64268">
    <property type="entry name" value="PX domain"/>
    <property type="match status" value="1"/>
</dbReference>
<reference evidence="3" key="1">
    <citation type="submission" date="2023-01" db="EMBL/GenBank/DDBJ databases">
        <title>Metagenome sequencing of chrysophaentin producing Chrysophaeum taylorii.</title>
        <authorList>
            <person name="Davison J."/>
            <person name="Bewley C."/>
        </authorList>
    </citation>
    <scope>NUCLEOTIDE SEQUENCE</scope>
    <source>
        <strain evidence="3">NIES-1699</strain>
    </source>
</reference>
<feature type="region of interest" description="Disordered" evidence="1">
    <location>
        <begin position="395"/>
        <end position="514"/>
    </location>
</feature>
<accession>A0AAD7UQ96</accession>
<evidence type="ECO:0000259" key="2">
    <source>
        <dbReference type="PROSITE" id="PS50195"/>
    </source>
</evidence>
<dbReference type="InterPro" id="IPR036871">
    <property type="entry name" value="PX_dom_sf"/>
</dbReference>
<dbReference type="Gene3D" id="3.30.1520.10">
    <property type="entry name" value="Phox-like domain"/>
    <property type="match status" value="1"/>
</dbReference>
<feature type="domain" description="PX" evidence="2">
    <location>
        <begin position="21"/>
        <end position="142"/>
    </location>
</feature>
<dbReference type="InterPro" id="IPR001683">
    <property type="entry name" value="PX_dom"/>
</dbReference>
<keyword evidence="4" id="KW-1185">Reference proteome</keyword>
<dbReference type="EMBL" id="JAQMWT010000005">
    <property type="protein sequence ID" value="KAJ8614467.1"/>
    <property type="molecule type" value="Genomic_DNA"/>
</dbReference>
<dbReference type="PROSITE" id="PS50195">
    <property type="entry name" value="PX"/>
    <property type="match status" value="1"/>
</dbReference>
<comment type="caution">
    <text evidence="3">The sequence shown here is derived from an EMBL/GenBank/DDBJ whole genome shotgun (WGS) entry which is preliminary data.</text>
</comment>
<protein>
    <recommendedName>
        <fullName evidence="2">PX domain-containing protein</fullName>
    </recommendedName>
</protein>
<feature type="compositionally biased region" description="Low complexity" evidence="1">
    <location>
        <begin position="475"/>
        <end position="484"/>
    </location>
</feature>
<dbReference type="Proteomes" id="UP001230188">
    <property type="component" value="Unassembled WGS sequence"/>
</dbReference>
<evidence type="ECO:0000313" key="4">
    <source>
        <dbReference type="Proteomes" id="UP001230188"/>
    </source>
</evidence>
<dbReference type="GO" id="GO:0035091">
    <property type="term" value="F:phosphatidylinositol binding"/>
    <property type="evidence" value="ECO:0007669"/>
    <property type="project" value="InterPro"/>
</dbReference>
<gene>
    <name evidence="3" type="ORF">CTAYLR_000842</name>
</gene>
<organism evidence="3 4">
    <name type="scientific">Chrysophaeum taylorii</name>
    <dbReference type="NCBI Taxonomy" id="2483200"/>
    <lineage>
        <taxon>Eukaryota</taxon>
        <taxon>Sar</taxon>
        <taxon>Stramenopiles</taxon>
        <taxon>Ochrophyta</taxon>
        <taxon>Pelagophyceae</taxon>
        <taxon>Pelagomonadales</taxon>
        <taxon>Pelagomonadaceae</taxon>
        <taxon>Chrysophaeum</taxon>
    </lineage>
</organism>
<name>A0AAD7UQ96_9STRA</name>